<accession>A0ABQ6H861</accession>
<dbReference type="EMBL" id="BSSU01000022">
    <property type="protein sequence ID" value="GLX83709.1"/>
    <property type="molecule type" value="Genomic_DNA"/>
</dbReference>
<dbReference type="RefSeq" id="WP_284209193.1">
    <property type="nucleotide sequence ID" value="NZ_BSSU01000022.1"/>
</dbReference>
<name>A0ABQ6H861_9GAMM</name>
<reference evidence="1 2" key="1">
    <citation type="submission" date="2023-03" db="EMBL/GenBank/DDBJ databases">
        <title>Draft genome sequence of Thalassotalea eurytherma JCM 18482T.</title>
        <authorList>
            <person name="Sawabe T."/>
        </authorList>
    </citation>
    <scope>NUCLEOTIDE SEQUENCE [LARGE SCALE GENOMIC DNA]</scope>
    <source>
        <strain evidence="1 2">JCM 18482</strain>
    </source>
</reference>
<comment type="caution">
    <text evidence="1">The sequence shown here is derived from an EMBL/GenBank/DDBJ whole genome shotgun (WGS) entry which is preliminary data.</text>
</comment>
<proteinExistence type="predicted"/>
<protein>
    <recommendedName>
        <fullName evidence="3">DUF4177 domain-containing protein</fullName>
    </recommendedName>
</protein>
<organism evidence="1 2">
    <name type="scientific">Thalassotalea eurytherma</name>
    <dbReference type="NCBI Taxonomy" id="1144278"/>
    <lineage>
        <taxon>Bacteria</taxon>
        <taxon>Pseudomonadati</taxon>
        <taxon>Pseudomonadota</taxon>
        <taxon>Gammaproteobacteria</taxon>
        <taxon>Alteromonadales</taxon>
        <taxon>Colwelliaceae</taxon>
        <taxon>Thalassotalea</taxon>
    </lineage>
</organism>
<dbReference type="Proteomes" id="UP001157133">
    <property type="component" value="Unassembled WGS sequence"/>
</dbReference>
<evidence type="ECO:0008006" key="3">
    <source>
        <dbReference type="Google" id="ProtNLM"/>
    </source>
</evidence>
<keyword evidence="2" id="KW-1185">Reference proteome</keyword>
<evidence type="ECO:0000313" key="2">
    <source>
        <dbReference type="Proteomes" id="UP001157133"/>
    </source>
</evidence>
<sequence length="91" mass="10469">MAWMYKTFIFKPQKRTFAKVDKPLQSDPHFEKALNQFSQLGWEYVEAISTNLGILSAKEYLIVLKGQAGLVFDSLAEKVLKEEQDKQAKSE</sequence>
<evidence type="ECO:0000313" key="1">
    <source>
        <dbReference type="EMBL" id="GLX83709.1"/>
    </source>
</evidence>
<gene>
    <name evidence="1" type="ORF">theurythT_31620</name>
</gene>